<sequence length="238" mass="26526">MASSSENSGKEPNNPPISVAPSLLSVMMISTTPSAIPPSAIPLRALPAVTMPPISPLAPQRPFLSFRSPNFPSFSQNPLPHTYPSQSSFPYPPIFNVPPTNIPFPMARLVPLPPFLPSTPTLVSLFRIFLKPSLLNYLIQTTYFGRIRSLISSWATTLECFIEVRSLNLQNFWVLKELRSKAGIFKPKAWLSIVVDLDKVELRSHEDAPLHLKWKQAMVFIISLLSKILETCLSHGIQ</sequence>
<evidence type="ECO:0000313" key="1">
    <source>
        <dbReference type="EMBL" id="CAK9312023.1"/>
    </source>
</evidence>
<accession>A0ABP0XZ88</accession>
<dbReference type="Proteomes" id="UP001642487">
    <property type="component" value="Chromosome 10"/>
</dbReference>
<evidence type="ECO:0000313" key="2">
    <source>
        <dbReference type="Proteomes" id="UP001642487"/>
    </source>
</evidence>
<keyword evidence="2" id="KW-1185">Reference proteome</keyword>
<dbReference type="EMBL" id="OZ021744">
    <property type="protein sequence ID" value="CAK9312023.1"/>
    <property type="molecule type" value="Genomic_DNA"/>
</dbReference>
<reference evidence="1 2" key="1">
    <citation type="submission" date="2024-03" db="EMBL/GenBank/DDBJ databases">
        <authorList>
            <person name="Gkanogiannis A."/>
            <person name="Becerra Lopez-Lavalle L."/>
        </authorList>
    </citation>
    <scope>NUCLEOTIDE SEQUENCE [LARGE SCALE GENOMIC DNA]</scope>
</reference>
<protein>
    <submittedName>
        <fullName evidence="1">Uncharacterized protein</fullName>
    </submittedName>
</protein>
<feature type="non-terminal residue" evidence="1">
    <location>
        <position position="1"/>
    </location>
</feature>
<organism evidence="1 2">
    <name type="scientific">Citrullus colocynthis</name>
    <name type="common">colocynth</name>
    <dbReference type="NCBI Taxonomy" id="252529"/>
    <lineage>
        <taxon>Eukaryota</taxon>
        <taxon>Viridiplantae</taxon>
        <taxon>Streptophyta</taxon>
        <taxon>Embryophyta</taxon>
        <taxon>Tracheophyta</taxon>
        <taxon>Spermatophyta</taxon>
        <taxon>Magnoliopsida</taxon>
        <taxon>eudicotyledons</taxon>
        <taxon>Gunneridae</taxon>
        <taxon>Pentapetalae</taxon>
        <taxon>rosids</taxon>
        <taxon>fabids</taxon>
        <taxon>Cucurbitales</taxon>
        <taxon>Cucurbitaceae</taxon>
        <taxon>Benincaseae</taxon>
        <taxon>Citrullus</taxon>
    </lineage>
</organism>
<name>A0ABP0XZ88_9ROSI</name>
<proteinExistence type="predicted"/>
<gene>
    <name evidence="1" type="ORF">CITCOLO1_LOCUS3699</name>
</gene>